<keyword evidence="11" id="KW-1185">Reference proteome</keyword>
<evidence type="ECO:0000313" key="10">
    <source>
        <dbReference type="EMBL" id="SDO22571.1"/>
    </source>
</evidence>
<accession>A0A1H0HUX2</accession>
<protein>
    <submittedName>
        <fullName evidence="10">Rod shape-determining protein MreD</fullName>
    </submittedName>
</protein>
<comment type="similarity">
    <text evidence="2">Belongs to the MreD family.</text>
</comment>
<evidence type="ECO:0000313" key="11">
    <source>
        <dbReference type="Proteomes" id="UP000198779"/>
    </source>
</evidence>
<reference evidence="9 12" key="2">
    <citation type="submission" date="2016-10" db="EMBL/GenBank/DDBJ databases">
        <authorList>
            <person name="de Groot N.N."/>
        </authorList>
    </citation>
    <scope>NUCLEOTIDE SEQUENCE [LARGE SCALE GENOMIC DNA]</scope>
    <source>
        <strain evidence="12">BP1-145</strain>
        <strain evidence="9">BP1-148</strain>
    </source>
</reference>
<reference evidence="10 11" key="1">
    <citation type="submission" date="2016-10" db="EMBL/GenBank/DDBJ databases">
        <authorList>
            <person name="Varghese N."/>
            <person name="Submissions S."/>
        </authorList>
    </citation>
    <scope>NUCLEOTIDE SEQUENCE</scope>
    <source>
        <strain evidence="10">BP1-145</strain>
        <strain evidence="11">BP1-148</strain>
    </source>
</reference>
<evidence type="ECO:0000256" key="4">
    <source>
        <dbReference type="ARBA" id="ARBA00022692"/>
    </source>
</evidence>
<dbReference type="OrthoDB" id="1132160at2"/>
<organism evidence="10 12">
    <name type="scientific">Prevotella communis</name>
    <dbReference type="NCBI Taxonomy" id="2913614"/>
    <lineage>
        <taxon>Bacteria</taxon>
        <taxon>Pseudomonadati</taxon>
        <taxon>Bacteroidota</taxon>
        <taxon>Bacteroidia</taxon>
        <taxon>Bacteroidales</taxon>
        <taxon>Prevotellaceae</taxon>
        <taxon>Prevotella</taxon>
    </lineage>
</organism>
<dbReference type="GO" id="GO:0008360">
    <property type="term" value="P:regulation of cell shape"/>
    <property type="evidence" value="ECO:0007669"/>
    <property type="project" value="UniProtKB-KW"/>
</dbReference>
<feature type="transmembrane region" description="Helical" evidence="8">
    <location>
        <begin position="113"/>
        <end position="134"/>
    </location>
</feature>
<evidence type="ECO:0000313" key="12">
    <source>
        <dbReference type="Proteomes" id="UP000199134"/>
    </source>
</evidence>
<evidence type="ECO:0000256" key="1">
    <source>
        <dbReference type="ARBA" id="ARBA00004651"/>
    </source>
</evidence>
<dbReference type="Proteomes" id="UP000199134">
    <property type="component" value="Unassembled WGS sequence"/>
</dbReference>
<evidence type="ECO:0000256" key="2">
    <source>
        <dbReference type="ARBA" id="ARBA00007776"/>
    </source>
</evidence>
<comment type="subcellular location">
    <subcellularLocation>
        <location evidence="1">Cell membrane</location>
        <topology evidence="1">Multi-pass membrane protein</topology>
    </subcellularLocation>
</comment>
<keyword evidence="3" id="KW-1003">Cell membrane</keyword>
<dbReference type="GO" id="GO:0005886">
    <property type="term" value="C:plasma membrane"/>
    <property type="evidence" value="ECO:0007669"/>
    <property type="project" value="UniProtKB-SubCell"/>
</dbReference>
<feature type="transmembrane region" description="Helical" evidence="8">
    <location>
        <begin position="140"/>
        <end position="163"/>
    </location>
</feature>
<dbReference type="EMBL" id="FNCQ01000018">
    <property type="protein sequence ID" value="SDH16630.1"/>
    <property type="molecule type" value="Genomic_DNA"/>
</dbReference>
<dbReference type="Proteomes" id="UP000198779">
    <property type="component" value="Unassembled WGS sequence"/>
</dbReference>
<evidence type="ECO:0000256" key="7">
    <source>
        <dbReference type="ARBA" id="ARBA00023136"/>
    </source>
</evidence>
<keyword evidence="7 8" id="KW-0472">Membrane</keyword>
<evidence type="ECO:0000313" key="9">
    <source>
        <dbReference type="EMBL" id="SDH16630.1"/>
    </source>
</evidence>
<dbReference type="InterPro" id="IPR007227">
    <property type="entry name" value="Cell_shape_determining_MreD"/>
</dbReference>
<evidence type="ECO:0000256" key="5">
    <source>
        <dbReference type="ARBA" id="ARBA00022960"/>
    </source>
</evidence>
<accession>A0A1G8A8C5</accession>
<evidence type="ECO:0000256" key="6">
    <source>
        <dbReference type="ARBA" id="ARBA00022989"/>
    </source>
</evidence>
<keyword evidence="4 8" id="KW-0812">Transmembrane</keyword>
<dbReference type="STRING" id="645274.SAMN04487901_11867"/>
<dbReference type="NCBIfam" id="TIGR03426">
    <property type="entry name" value="shape_MreD"/>
    <property type="match status" value="1"/>
</dbReference>
<sequence length="167" mass="19184">MMTDMIQRIVMMVVFCLVQVMVLNRIHVFNCATPLLYVYFAIMFPRNYPRWAILLWCFALGLIIDTFSNTPGVASASMTLIGALQPMLLELFLPRDADDHLKVSAETMSVGKFAHFSSILTLLFCIVFFALESFSFFDWLYWLQCVAGSTILTVIFIFTLECFRKSK</sequence>
<keyword evidence="5" id="KW-0133">Cell shape</keyword>
<evidence type="ECO:0000256" key="3">
    <source>
        <dbReference type="ARBA" id="ARBA00022475"/>
    </source>
</evidence>
<dbReference type="RefSeq" id="WP_091818904.1">
    <property type="nucleotide sequence ID" value="NZ_CP091792.1"/>
</dbReference>
<dbReference type="AlphaFoldDB" id="A0A1H0HUX2"/>
<gene>
    <name evidence="10" type="ORF">SAMN04487900_11210</name>
    <name evidence="9" type="ORF">SAMN04487901_11867</name>
</gene>
<name>A0A1H0HUX2_9BACT</name>
<proteinExistence type="inferred from homology"/>
<keyword evidence="6 8" id="KW-1133">Transmembrane helix</keyword>
<dbReference type="EMBL" id="FNIW01000012">
    <property type="protein sequence ID" value="SDO22571.1"/>
    <property type="molecule type" value="Genomic_DNA"/>
</dbReference>
<feature type="transmembrane region" description="Helical" evidence="8">
    <location>
        <begin position="48"/>
        <end position="67"/>
    </location>
</feature>
<evidence type="ECO:0000256" key="8">
    <source>
        <dbReference type="SAM" id="Phobius"/>
    </source>
</evidence>